<dbReference type="EMBL" id="JAOPKA010000004">
    <property type="protein sequence ID" value="MCU4741513.1"/>
    <property type="molecule type" value="Genomic_DNA"/>
</dbReference>
<dbReference type="PANTHER" id="PTHR36510">
    <property type="entry name" value="GLUTAMATE--CYSTEINE LIGASE 2-RELATED"/>
    <property type="match status" value="1"/>
</dbReference>
<dbReference type="InterPro" id="IPR050141">
    <property type="entry name" value="GCL_type2/YbdK_subfam"/>
</dbReference>
<dbReference type="Gene3D" id="3.30.590.20">
    <property type="match status" value="1"/>
</dbReference>
<dbReference type="PIRSF" id="PIRSF012666">
    <property type="entry name" value="UCP012666"/>
    <property type="match status" value="1"/>
</dbReference>
<dbReference type="GO" id="GO:0016879">
    <property type="term" value="F:ligase activity, forming carbon-nitrogen bonds"/>
    <property type="evidence" value="ECO:0007669"/>
    <property type="project" value="TreeGrafter"/>
</dbReference>
<evidence type="ECO:0000313" key="2">
    <source>
        <dbReference type="Proteomes" id="UP001321018"/>
    </source>
</evidence>
<dbReference type="PANTHER" id="PTHR36510:SF3">
    <property type="entry name" value="CONSERVED PROTEIN"/>
    <property type="match status" value="1"/>
</dbReference>
<dbReference type="Pfam" id="PF04107">
    <property type="entry name" value="GCS2"/>
    <property type="match status" value="1"/>
</dbReference>
<dbReference type="SUPFAM" id="SSF55931">
    <property type="entry name" value="Glutamine synthetase/guanido kinase"/>
    <property type="match status" value="1"/>
</dbReference>
<protein>
    <recommendedName>
        <fullName evidence="3">Gamma-glutamyl:cysteine ligase YbdK, ATP-grasp superfamily</fullName>
    </recommendedName>
</protein>
<dbReference type="RefSeq" id="WP_338003350.1">
    <property type="nucleotide sequence ID" value="NZ_JAOPKA010000004.1"/>
</dbReference>
<proteinExistence type="predicted"/>
<dbReference type="Proteomes" id="UP001321018">
    <property type="component" value="Unassembled WGS sequence"/>
</dbReference>
<comment type="caution">
    <text evidence="1">The sequence shown here is derived from an EMBL/GenBank/DDBJ whole genome shotgun (WGS) entry which is preliminary data.</text>
</comment>
<name>A0AAP2YYR7_9EURY</name>
<dbReference type="InterPro" id="IPR016602">
    <property type="entry name" value="UCP012666"/>
</dbReference>
<evidence type="ECO:0000313" key="1">
    <source>
        <dbReference type="EMBL" id="MCU4741513.1"/>
    </source>
</evidence>
<gene>
    <name evidence="1" type="ORF">OB960_08870</name>
</gene>
<accession>A0AAP2YYR7</accession>
<dbReference type="InterPro" id="IPR006336">
    <property type="entry name" value="GCS2"/>
</dbReference>
<organism evidence="1 2">
    <name type="scientific">Natronoglomus mannanivorans</name>
    <dbReference type="NCBI Taxonomy" id="2979990"/>
    <lineage>
        <taxon>Archaea</taxon>
        <taxon>Methanobacteriati</taxon>
        <taxon>Methanobacteriota</taxon>
        <taxon>Stenosarchaea group</taxon>
        <taxon>Halobacteria</taxon>
        <taxon>Halobacteriales</taxon>
        <taxon>Natrialbaceae</taxon>
        <taxon>Natronoglomus</taxon>
    </lineage>
</organism>
<sequence>MAEEELAARVEDVLAVDAEEFQHRVADDAEVIKEGLRDGVFDNPQAIVGLEYEFYAVDADGCALRRVPRRLLELIGFEKELGLHNAEMTTSPQPLNAYGLAAQESEVKARLQTALDVTRTERMRLVSDGLWTIPPEGETASQYVTDSVERSVTVAGRDGASDKDETDTERLVRVATNMSSSARYHAMANTDRAESAGMRIVAPNVTLSADTVMPESLITSIQPHYQVAHARDLPEYFNYALRIAGPLLALGVNTPFFPPDLYDEDATAEDVLRDAWMEHRISVFETVLNPPGAGIGKVRFPRDLETTEQAVDRIVDDDTFVPMPVDSGGRFDDQFAHFRRKHGTYWRWVRPVFGGPTRSAANARIEFRPIPAQPTVRDSIAFQAAFAGLLESMTRLEHPVAELDWELSQENFYAAMRDGLSANLTWITNDGQETTDAEAIYEDLLAHAEDGLTNRGLSDEDAAKYLYPLQRRVRQGVTPAAWKYREVQRRLDDGASLAEAITAMQRGYVDRQRETLLEGSFADWIGDERALEDR</sequence>
<reference evidence="1" key="1">
    <citation type="submission" date="2022-09" db="EMBL/GenBank/DDBJ databases">
        <title>Enrichment on poylsaccharides allowed isolation of novel metabolic and taxonomic groups of Haloarchaea.</title>
        <authorList>
            <person name="Sorokin D.Y."/>
            <person name="Elcheninov A.G."/>
            <person name="Khizhniak T.V."/>
            <person name="Kolganova T.V."/>
            <person name="Kublanov I.V."/>
        </authorList>
    </citation>
    <scope>NUCLEOTIDE SEQUENCE</scope>
    <source>
        <strain evidence="1">AArc-xg1-1</strain>
    </source>
</reference>
<dbReference type="InterPro" id="IPR014746">
    <property type="entry name" value="Gln_synth/guanido_kin_cat_dom"/>
</dbReference>
<dbReference type="AlphaFoldDB" id="A0AAP2YYR7"/>
<evidence type="ECO:0008006" key="3">
    <source>
        <dbReference type="Google" id="ProtNLM"/>
    </source>
</evidence>